<dbReference type="InterPro" id="IPR012337">
    <property type="entry name" value="RNaseH-like_sf"/>
</dbReference>
<evidence type="ECO:0000256" key="2">
    <source>
        <dbReference type="SAM" id="MobiDB-lite"/>
    </source>
</evidence>
<dbReference type="GO" id="GO:0003676">
    <property type="term" value="F:nucleic acid binding"/>
    <property type="evidence" value="ECO:0007669"/>
    <property type="project" value="InterPro"/>
</dbReference>
<dbReference type="SUPFAM" id="SSF53098">
    <property type="entry name" value="Ribonuclease H-like"/>
    <property type="match status" value="1"/>
</dbReference>
<feature type="transmembrane region" description="Helical" evidence="3">
    <location>
        <begin position="344"/>
        <end position="364"/>
    </location>
</feature>
<dbReference type="EMBL" id="AC144791">
    <property type="protein sequence ID" value="ABI34293.1"/>
    <property type="molecule type" value="Genomic_DNA"/>
</dbReference>
<dbReference type="InterPro" id="IPR039537">
    <property type="entry name" value="Retrotran_Ty1/copia-like"/>
</dbReference>
<reference evidence="5" key="4">
    <citation type="submission" date="2006-08" db="EMBL/GenBank/DDBJ databases">
        <authorList>
            <person name="Childs K."/>
        </authorList>
    </citation>
    <scope>NUCLEOTIDE SEQUENCE</scope>
</reference>
<keyword evidence="1" id="KW-0378">Hydrolase</keyword>
<dbReference type="PANTHER" id="PTHR42648">
    <property type="entry name" value="TRANSPOSASE, PUTATIVE-RELATED"/>
    <property type="match status" value="1"/>
</dbReference>
<reference evidence="5" key="1">
    <citation type="submission" date="2003-05" db="EMBL/GenBank/DDBJ databases">
        <authorList>
            <person name="Buell R."/>
            <person name="Liu J."/>
            <person name="Childs K."/>
            <person name="Zaborsky J."/>
            <person name="Tallon L."/>
            <person name="Wirtz U."/>
            <person name="Wei F."/>
            <person name="Kuang H."/>
            <person name="Zhang P."/>
            <person name="Marano M."/>
            <person name="Baker B."/>
        </authorList>
    </citation>
    <scope>NUCLEOTIDE SEQUENCE</scope>
</reference>
<keyword evidence="3" id="KW-0472">Membrane</keyword>
<dbReference type="InterPro" id="IPR057670">
    <property type="entry name" value="SH3_retrovirus"/>
</dbReference>
<dbReference type="Pfam" id="PF22936">
    <property type="entry name" value="Pol_BBD"/>
    <property type="match status" value="1"/>
</dbReference>
<evidence type="ECO:0000256" key="3">
    <source>
        <dbReference type="SAM" id="Phobius"/>
    </source>
</evidence>
<evidence type="ECO:0000259" key="4">
    <source>
        <dbReference type="PROSITE" id="PS50994"/>
    </source>
</evidence>
<feature type="transmembrane region" description="Helical" evidence="3">
    <location>
        <begin position="370"/>
        <end position="389"/>
    </location>
</feature>
<keyword evidence="3" id="KW-1133">Transmembrane helix</keyword>
<evidence type="ECO:0000313" key="5">
    <source>
        <dbReference type="EMBL" id="ABI34293.1"/>
    </source>
</evidence>
<gene>
    <name evidence="5" type="ORF">SDM1_25t00011</name>
</gene>
<dbReference type="Pfam" id="PF25597">
    <property type="entry name" value="SH3_retrovirus"/>
    <property type="match status" value="1"/>
</dbReference>
<dbReference type="PROSITE" id="PS50994">
    <property type="entry name" value="INTEGRASE"/>
    <property type="match status" value="1"/>
</dbReference>
<feature type="compositionally biased region" description="Polar residues" evidence="2">
    <location>
        <begin position="625"/>
        <end position="634"/>
    </location>
</feature>
<dbReference type="Gene3D" id="3.30.420.10">
    <property type="entry name" value="Ribonuclease H-like superfamily/Ribonuclease H"/>
    <property type="match status" value="1"/>
</dbReference>
<organism evidence="5">
    <name type="scientific">Solanum demissum</name>
    <name type="common">Wild potato</name>
    <dbReference type="NCBI Taxonomy" id="50514"/>
    <lineage>
        <taxon>Eukaryota</taxon>
        <taxon>Viridiplantae</taxon>
        <taxon>Streptophyta</taxon>
        <taxon>Embryophyta</taxon>
        <taxon>Tracheophyta</taxon>
        <taxon>Spermatophyta</taxon>
        <taxon>Magnoliopsida</taxon>
        <taxon>eudicotyledons</taxon>
        <taxon>Gunneridae</taxon>
        <taxon>Pentapetalae</taxon>
        <taxon>asterids</taxon>
        <taxon>lamiids</taxon>
        <taxon>Solanales</taxon>
        <taxon>Solanaceae</taxon>
        <taxon>Solanoideae</taxon>
        <taxon>Solaneae</taxon>
        <taxon>Solanum</taxon>
    </lineage>
</organism>
<dbReference type="InterPro" id="IPR001584">
    <property type="entry name" value="Integrase_cat-core"/>
</dbReference>
<sequence length="716" mass="81277">MADELNSAADPTIGSGSGYAQLIDYHYPLYLSASDGPDAHLIWKELEERFNKINGSRLYALHKKIFTLTQGTHPVSVFYCKLKDLRDEYDSMMPPPACNCEKSKEYLAQLQYQRLLQFMMGLNDRHVREDCFKLMKCDHCGKTGHLIGKCYQLIGYPTDYKEGLMNVPEDDQYKEFKKYTLWKQMRDKDSQTSWIVDSGASNHITGSKNLLLHGDTVGNAGKVQLPTGEFAQISHTGNYSLSGGDSLKDVLCVPSFKFNLMSVSKVTKDMNGCVKFYPEQCVFQDLCTGKVKVTGREKNGLYILNTRNNDHFLTEGRSMTVSRPLPDLWHRRLGHVPMAVLRKFLYFMRLIPFDYSIVMFVLYLDKLDCLFLLVVVVLQLLFIWMYGALTMLKLMMICSNLFQHNGIIHQSSCPYTPQQNGVVERKHKHILETARAIRFQSCLPLKFWGHCIEAAVYVINRIPSLVLQNMSPFEVLHGHDPSLAHMRVIGCLCYASTLLKQDKFAPRAVKSVLLGYSIHKKGYKLYNLSTKSIFISRDVVFYEDNFPFAQHPSIDDSSMFGSPSQLLPPCITPIGAQVLPLPLTDLHIEPEAFVEDASLSQENHKPVPSTSSTDTDVSIDDNVSLPTSPTTQTRKSTRHFKPPTWMQDYVCKPTAHTCTYSLSVVLGYSSLSPKYQAYIAKMFTDSEPTSFKEAVKDPRWIEAMQSEIKALEENST</sequence>
<dbReference type="PANTHER" id="PTHR42648:SF31">
    <property type="entry name" value="RNA-DIRECTED DNA POLYMERASE"/>
    <property type="match status" value="1"/>
</dbReference>
<dbReference type="GO" id="GO:0015074">
    <property type="term" value="P:DNA integration"/>
    <property type="evidence" value="ECO:0007669"/>
    <property type="project" value="InterPro"/>
</dbReference>
<reference evidence="5" key="3">
    <citation type="submission" date="2004-06" db="EMBL/GenBank/DDBJ databases">
        <authorList>
            <person name="Buell R."/>
        </authorList>
    </citation>
    <scope>NUCLEOTIDE SEQUENCE</scope>
</reference>
<feature type="region of interest" description="Disordered" evidence="2">
    <location>
        <begin position="598"/>
        <end position="638"/>
    </location>
</feature>
<feature type="compositionally biased region" description="Low complexity" evidence="2">
    <location>
        <begin position="607"/>
        <end position="624"/>
    </location>
</feature>
<proteinExistence type="predicted"/>
<dbReference type="GO" id="GO:0006508">
    <property type="term" value="P:proteolysis"/>
    <property type="evidence" value="ECO:0007669"/>
    <property type="project" value="UniProtKB-KW"/>
</dbReference>
<dbReference type="InterPro" id="IPR036397">
    <property type="entry name" value="RNaseH_sf"/>
</dbReference>
<accession>Q0KIU3</accession>
<dbReference type="InterPro" id="IPR054722">
    <property type="entry name" value="PolX-like_BBD"/>
</dbReference>
<keyword evidence="1" id="KW-0645">Protease</keyword>
<dbReference type="AlphaFoldDB" id="Q0KIU3"/>
<reference evidence="5" key="2">
    <citation type="submission" date="2003-05" db="EMBL/GenBank/DDBJ databases">
        <authorList>
            <person name="Ronning C.M."/>
        </authorList>
    </citation>
    <scope>NUCLEOTIDE SEQUENCE</scope>
</reference>
<dbReference type="GO" id="GO:0008233">
    <property type="term" value="F:peptidase activity"/>
    <property type="evidence" value="ECO:0007669"/>
    <property type="project" value="UniProtKB-KW"/>
</dbReference>
<protein>
    <submittedName>
        <fullName evidence="5">Integrase core domain containing protein</fullName>
    </submittedName>
</protein>
<keyword evidence="3" id="KW-0812">Transmembrane</keyword>
<evidence type="ECO:0000256" key="1">
    <source>
        <dbReference type="ARBA" id="ARBA00022670"/>
    </source>
</evidence>
<feature type="domain" description="Integrase catalytic" evidence="4">
    <location>
        <begin position="320"/>
        <end position="480"/>
    </location>
</feature>
<name>Q0KIU3_SOLDE</name>